<gene>
    <name evidence="2" type="ORF">PXEA_LOCUS22824</name>
</gene>
<evidence type="ECO:0000313" key="3">
    <source>
        <dbReference type="Proteomes" id="UP000784294"/>
    </source>
</evidence>
<protein>
    <submittedName>
        <fullName evidence="2">Uncharacterized protein</fullName>
    </submittedName>
</protein>
<evidence type="ECO:0000313" key="2">
    <source>
        <dbReference type="EMBL" id="VEL29384.1"/>
    </source>
</evidence>
<comment type="caution">
    <text evidence="2">The sequence shown here is derived from an EMBL/GenBank/DDBJ whole genome shotgun (WGS) entry which is preliminary data.</text>
</comment>
<keyword evidence="3" id="KW-1185">Reference proteome</keyword>
<keyword evidence="1" id="KW-0472">Membrane</keyword>
<keyword evidence="1" id="KW-1133">Transmembrane helix</keyword>
<dbReference type="AlphaFoldDB" id="A0A3S5AZL7"/>
<keyword evidence="1" id="KW-0812">Transmembrane</keyword>
<dbReference type="Proteomes" id="UP000784294">
    <property type="component" value="Unassembled WGS sequence"/>
</dbReference>
<evidence type="ECO:0000256" key="1">
    <source>
        <dbReference type="SAM" id="Phobius"/>
    </source>
</evidence>
<proteinExistence type="predicted"/>
<dbReference type="OrthoDB" id="4139357at2759"/>
<accession>A0A3S5AZL7</accession>
<reference evidence="2" key="1">
    <citation type="submission" date="2018-11" db="EMBL/GenBank/DDBJ databases">
        <authorList>
            <consortium name="Pathogen Informatics"/>
        </authorList>
    </citation>
    <scope>NUCLEOTIDE SEQUENCE</scope>
</reference>
<name>A0A3S5AZL7_9PLAT</name>
<organism evidence="2 3">
    <name type="scientific">Protopolystoma xenopodis</name>
    <dbReference type="NCBI Taxonomy" id="117903"/>
    <lineage>
        <taxon>Eukaryota</taxon>
        <taxon>Metazoa</taxon>
        <taxon>Spiralia</taxon>
        <taxon>Lophotrochozoa</taxon>
        <taxon>Platyhelminthes</taxon>
        <taxon>Monogenea</taxon>
        <taxon>Polyopisthocotylea</taxon>
        <taxon>Polystomatidea</taxon>
        <taxon>Polystomatidae</taxon>
        <taxon>Protopolystoma</taxon>
    </lineage>
</organism>
<sequence>MDSDYANCCLPLARDGYLSLFSAVIGSLVSFPVAFALISCFGRRWAITICFFCTSLLLFVEARSTIITIHHTPTRQNLILYNEQ</sequence>
<feature type="transmembrane region" description="Helical" evidence="1">
    <location>
        <begin position="20"/>
        <end position="38"/>
    </location>
</feature>
<dbReference type="EMBL" id="CAAALY010102679">
    <property type="protein sequence ID" value="VEL29384.1"/>
    <property type="molecule type" value="Genomic_DNA"/>
</dbReference>